<reference evidence="2 3" key="1">
    <citation type="journal article" date="2021" name="BMC Genomics">
        <title>Datura genome reveals duplications of psychoactive alkaloid biosynthetic genes and high mutation rate following tissue culture.</title>
        <authorList>
            <person name="Rajewski A."/>
            <person name="Carter-House D."/>
            <person name="Stajich J."/>
            <person name="Litt A."/>
        </authorList>
    </citation>
    <scope>NUCLEOTIDE SEQUENCE [LARGE SCALE GENOMIC DNA]</scope>
    <source>
        <strain evidence="2">AR-01</strain>
    </source>
</reference>
<feature type="region of interest" description="Disordered" evidence="1">
    <location>
        <begin position="1"/>
        <end position="61"/>
    </location>
</feature>
<dbReference type="Proteomes" id="UP000823775">
    <property type="component" value="Unassembled WGS sequence"/>
</dbReference>
<comment type="caution">
    <text evidence="2">The sequence shown here is derived from an EMBL/GenBank/DDBJ whole genome shotgun (WGS) entry which is preliminary data.</text>
</comment>
<dbReference type="EMBL" id="JACEIK010005253">
    <property type="protein sequence ID" value="MCE0481054.1"/>
    <property type="molecule type" value="Genomic_DNA"/>
</dbReference>
<evidence type="ECO:0000313" key="3">
    <source>
        <dbReference type="Proteomes" id="UP000823775"/>
    </source>
</evidence>
<evidence type="ECO:0000313" key="2">
    <source>
        <dbReference type="EMBL" id="MCE0481054.1"/>
    </source>
</evidence>
<keyword evidence="3" id="KW-1185">Reference proteome</keyword>
<gene>
    <name evidence="2" type="ORF">HAX54_038451</name>
</gene>
<sequence>ESVHVVFDGSNPSTSLIEHDTGEDGRIISQTSKPSATQDSIIYEEESNIEIPKASPSKKPN</sequence>
<organism evidence="2 3">
    <name type="scientific">Datura stramonium</name>
    <name type="common">Jimsonweed</name>
    <name type="synonym">Common thornapple</name>
    <dbReference type="NCBI Taxonomy" id="4076"/>
    <lineage>
        <taxon>Eukaryota</taxon>
        <taxon>Viridiplantae</taxon>
        <taxon>Streptophyta</taxon>
        <taxon>Embryophyta</taxon>
        <taxon>Tracheophyta</taxon>
        <taxon>Spermatophyta</taxon>
        <taxon>Magnoliopsida</taxon>
        <taxon>eudicotyledons</taxon>
        <taxon>Gunneridae</taxon>
        <taxon>Pentapetalae</taxon>
        <taxon>asterids</taxon>
        <taxon>lamiids</taxon>
        <taxon>Solanales</taxon>
        <taxon>Solanaceae</taxon>
        <taxon>Solanoideae</taxon>
        <taxon>Datureae</taxon>
        <taxon>Datura</taxon>
    </lineage>
</organism>
<name>A0ABS8VL92_DATST</name>
<feature type="compositionally biased region" description="Polar residues" evidence="1">
    <location>
        <begin position="28"/>
        <end position="39"/>
    </location>
</feature>
<feature type="compositionally biased region" description="Basic and acidic residues" evidence="1">
    <location>
        <begin position="17"/>
        <end position="26"/>
    </location>
</feature>
<protein>
    <submittedName>
        <fullName evidence="2">Uncharacterized protein</fullName>
    </submittedName>
</protein>
<proteinExistence type="predicted"/>
<accession>A0ABS8VL92</accession>
<evidence type="ECO:0000256" key="1">
    <source>
        <dbReference type="SAM" id="MobiDB-lite"/>
    </source>
</evidence>
<feature type="non-terminal residue" evidence="2">
    <location>
        <position position="1"/>
    </location>
</feature>